<comment type="caution">
    <text evidence="11">The sequence shown here is derived from an EMBL/GenBank/DDBJ whole genome shotgun (WGS) entry which is preliminary data.</text>
</comment>
<dbReference type="GO" id="GO:0046540">
    <property type="term" value="C:U4/U6 x U5 tri-snRNP complex"/>
    <property type="evidence" value="ECO:0007669"/>
    <property type="project" value="UniProtKB-UniRule"/>
</dbReference>
<dbReference type="GO" id="GO:0005687">
    <property type="term" value="C:U4 snRNP"/>
    <property type="evidence" value="ECO:0007669"/>
    <property type="project" value="UniProtKB-UniRule"/>
</dbReference>
<keyword evidence="5 9" id="KW-0694">RNA-binding</keyword>
<keyword evidence="7 9" id="KW-0539">Nucleus</keyword>
<dbReference type="InterPro" id="IPR001163">
    <property type="entry name" value="Sm_dom_euk/arc"/>
</dbReference>
<evidence type="ECO:0000256" key="7">
    <source>
        <dbReference type="ARBA" id="ARBA00023242"/>
    </source>
</evidence>
<keyword evidence="8 9" id="KW-0687">Ribonucleoprotein</keyword>
<protein>
    <recommendedName>
        <fullName evidence="9">Small nuclear ribonucleoprotein E</fullName>
        <shortName evidence="9">snRNP-E</shortName>
    </recommendedName>
    <alternativeName>
        <fullName evidence="9">Sm protein E</fullName>
    </alternativeName>
</protein>
<dbReference type="GO" id="GO:0005685">
    <property type="term" value="C:U1 snRNP"/>
    <property type="evidence" value="ECO:0007669"/>
    <property type="project" value="UniProtKB-UniRule"/>
</dbReference>
<name>A0A504YL30_FASGI</name>
<dbReference type="Proteomes" id="UP000316759">
    <property type="component" value="Unassembled WGS sequence"/>
</dbReference>
<evidence type="ECO:0000256" key="3">
    <source>
        <dbReference type="ARBA" id="ARBA00022664"/>
    </source>
</evidence>
<evidence type="ECO:0000256" key="1">
    <source>
        <dbReference type="ARBA" id="ARBA00004123"/>
    </source>
</evidence>
<dbReference type="GO" id="GO:0003723">
    <property type="term" value="F:RNA binding"/>
    <property type="evidence" value="ECO:0007669"/>
    <property type="project" value="UniProtKB-KW"/>
</dbReference>
<organism evidence="11 12">
    <name type="scientific">Fasciola gigantica</name>
    <name type="common">Giant liver fluke</name>
    <dbReference type="NCBI Taxonomy" id="46835"/>
    <lineage>
        <taxon>Eukaryota</taxon>
        <taxon>Metazoa</taxon>
        <taxon>Spiralia</taxon>
        <taxon>Lophotrochozoa</taxon>
        <taxon>Platyhelminthes</taxon>
        <taxon>Trematoda</taxon>
        <taxon>Digenea</taxon>
        <taxon>Plagiorchiida</taxon>
        <taxon>Echinostomata</taxon>
        <taxon>Echinostomatoidea</taxon>
        <taxon>Fasciolidae</taxon>
        <taxon>Fasciola</taxon>
    </lineage>
</organism>
<evidence type="ECO:0000256" key="8">
    <source>
        <dbReference type="ARBA" id="ARBA00023274"/>
    </source>
</evidence>
<comment type="function">
    <text evidence="9">Plays a role in pre-mRNA splicing as a core component of the spliceosomal U1, U2, U4 and U5 small nuclear ribonucleoproteins (snRNPs), the building blocks of the spliceosome.</text>
</comment>
<dbReference type="Gene3D" id="2.30.30.100">
    <property type="match status" value="1"/>
</dbReference>
<dbReference type="EMBL" id="SUNJ01011945">
    <property type="protein sequence ID" value="TPP58500.1"/>
    <property type="molecule type" value="Genomic_DNA"/>
</dbReference>
<gene>
    <name evidence="11" type="ORF">FGIG_01013</name>
</gene>
<dbReference type="PANTHER" id="PTHR11193">
    <property type="entry name" value="SMALL NUCLEAR RIBONUCLEOPROTEIN E"/>
    <property type="match status" value="1"/>
</dbReference>
<accession>A0A504YL30</accession>
<dbReference type="GO" id="GO:0000387">
    <property type="term" value="P:spliceosomal snRNP assembly"/>
    <property type="evidence" value="ECO:0007669"/>
    <property type="project" value="UniProtKB-UniRule"/>
</dbReference>
<evidence type="ECO:0000256" key="9">
    <source>
        <dbReference type="RuleBase" id="RU365053"/>
    </source>
</evidence>
<keyword evidence="3 9" id="KW-0507">mRNA processing</keyword>
<evidence type="ECO:0000313" key="11">
    <source>
        <dbReference type="EMBL" id="TPP58500.1"/>
    </source>
</evidence>
<comment type="similarity">
    <text evidence="2 9">Belongs to the snRNP Sm proteins family.</text>
</comment>
<keyword evidence="4 9" id="KW-0747">Spliceosome</keyword>
<dbReference type="InterPro" id="IPR010920">
    <property type="entry name" value="LSM_dom_sf"/>
</dbReference>
<evidence type="ECO:0000256" key="5">
    <source>
        <dbReference type="ARBA" id="ARBA00022884"/>
    </source>
</evidence>
<dbReference type="STRING" id="46835.A0A504YL30"/>
<keyword evidence="12" id="KW-1185">Reference proteome</keyword>
<evidence type="ECO:0000256" key="4">
    <source>
        <dbReference type="ARBA" id="ARBA00022728"/>
    </source>
</evidence>
<evidence type="ECO:0000256" key="2">
    <source>
        <dbReference type="ARBA" id="ARBA00006850"/>
    </source>
</evidence>
<keyword evidence="6 9" id="KW-0508">mRNA splicing</keyword>
<dbReference type="SUPFAM" id="SSF50182">
    <property type="entry name" value="Sm-like ribonucleoproteins"/>
    <property type="match status" value="1"/>
</dbReference>
<dbReference type="InterPro" id="IPR027078">
    <property type="entry name" value="snRNP-E"/>
</dbReference>
<dbReference type="OrthoDB" id="25620at2759"/>
<dbReference type="GO" id="GO:0005682">
    <property type="term" value="C:U5 snRNP"/>
    <property type="evidence" value="ECO:0007669"/>
    <property type="project" value="UniProtKB-UniRule"/>
</dbReference>
<dbReference type="GO" id="GO:0005681">
    <property type="term" value="C:spliceosomal complex"/>
    <property type="evidence" value="ECO:0007669"/>
    <property type="project" value="UniProtKB-KW"/>
</dbReference>
<dbReference type="Pfam" id="PF01423">
    <property type="entry name" value="LSM"/>
    <property type="match status" value="1"/>
</dbReference>
<dbReference type="AlphaFoldDB" id="A0A504YL30"/>
<sequence length="143" mass="16521">MHRGHGNRPHKAMQQPIGVIYSFLQKVCRVSLVKLLFQKIRVQVWLYEQCNMRIEGIIIGFDEYMNLVLADACERHMKSGAKKPLGMSMQWFTTKLICILRSNLAERRNHYTCTVIVTVVYFINFSTTESLAGISNALFSTFK</sequence>
<evidence type="ECO:0000256" key="6">
    <source>
        <dbReference type="ARBA" id="ARBA00023187"/>
    </source>
</evidence>
<dbReference type="SMART" id="SM00651">
    <property type="entry name" value="Sm"/>
    <property type="match status" value="1"/>
</dbReference>
<feature type="domain" description="Sm" evidence="10">
    <location>
        <begin position="34"/>
        <end position="94"/>
    </location>
</feature>
<evidence type="ECO:0000313" key="12">
    <source>
        <dbReference type="Proteomes" id="UP000316759"/>
    </source>
</evidence>
<reference evidence="11 12" key="1">
    <citation type="submission" date="2019-04" db="EMBL/GenBank/DDBJ databases">
        <title>Annotation for the trematode Fasciola gigantica.</title>
        <authorList>
            <person name="Choi Y.-J."/>
        </authorList>
    </citation>
    <scope>NUCLEOTIDE SEQUENCE [LARGE SCALE GENOMIC DNA]</scope>
    <source>
        <strain evidence="11">Uganda_cow_1</strain>
    </source>
</reference>
<proteinExistence type="inferred from homology"/>
<evidence type="ECO:0000259" key="10">
    <source>
        <dbReference type="SMART" id="SM00651"/>
    </source>
</evidence>
<dbReference type="CDD" id="cd01718">
    <property type="entry name" value="Sm_E"/>
    <property type="match status" value="1"/>
</dbReference>
<dbReference type="GO" id="GO:0005686">
    <property type="term" value="C:U2 snRNP"/>
    <property type="evidence" value="ECO:0007669"/>
    <property type="project" value="UniProtKB-UniRule"/>
</dbReference>
<comment type="subcellular location">
    <subcellularLocation>
        <location evidence="1 9">Nucleus</location>
    </subcellularLocation>
</comment>